<organism evidence="1 2">
    <name type="scientific">Serratia symbiotica</name>
    <dbReference type="NCBI Taxonomy" id="138074"/>
    <lineage>
        <taxon>Bacteria</taxon>
        <taxon>Pseudomonadati</taxon>
        <taxon>Pseudomonadota</taxon>
        <taxon>Gammaproteobacteria</taxon>
        <taxon>Enterobacterales</taxon>
        <taxon>Yersiniaceae</taxon>
        <taxon>Serratia</taxon>
    </lineage>
</organism>
<dbReference type="STRING" id="138074.SYMBAF_100021"/>
<dbReference type="EMBL" id="CP050855">
    <property type="protein sequence ID" value="QLH62284.1"/>
    <property type="molecule type" value="Genomic_DNA"/>
</dbReference>
<evidence type="ECO:0000313" key="2">
    <source>
        <dbReference type="Proteomes" id="UP000042738"/>
    </source>
</evidence>
<evidence type="ECO:0000313" key="1">
    <source>
        <dbReference type="EMBL" id="QLH62284.1"/>
    </source>
</evidence>
<evidence type="ECO:0008006" key="3">
    <source>
        <dbReference type="Google" id="ProtNLM"/>
    </source>
</evidence>
<reference evidence="1 2" key="1">
    <citation type="journal article" date="2014" name="Genome Announc.">
        <title>Whole-Genome Sequence of Serratia symbiotica Strain CWBI-2.3T, a Free-Living Symbiont of the Black Bean Aphid Aphis fabae.</title>
        <authorList>
            <person name="Foray V."/>
            <person name="Grigorescu A.S."/>
            <person name="Sabri A."/>
            <person name="Haubruge E."/>
            <person name="Lognay G."/>
            <person name="Francis F."/>
            <person name="Fauconnier M.L."/>
            <person name="Hance T."/>
            <person name="Thonart P."/>
        </authorList>
    </citation>
    <scope>NUCLEOTIDE SEQUENCE [LARGE SCALE GENOMIC DNA]</scope>
    <source>
        <strain evidence="1">CWBI-2.3</strain>
    </source>
</reference>
<gene>
    <name evidence="1" type="ORF">SYMBAF_04085</name>
</gene>
<sequence length="144" mass="16537">MQRWSRVFRSWELFKRLSGLSPVAIELYGYVAEHCDWRNGRYVATSAEVANALSVTVRSVQRANNELEAAELIRFKRGIYAVNPEFNWGGRSWNISKSCYYSMGKKIAQVIDFAEATQAMSKLATKGVRRETLREVSARIHKEN</sequence>
<proteinExistence type="predicted"/>
<name>A0A068Z416_9GAMM</name>
<protein>
    <recommendedName>
        <fullName evidence="3">Plasmid replication protein RepL domain-containing protein</fullName>
    </recommendedName>
</protein>
<dbReference type="AlphaFoldDB" id="A0A068Z416"/>
<accession>A0A068Z416</accession>
<dbReference type="Proteomes" id="UP000042738">
    <property type="component" value="Chromosome"/>
</dbReference>